<protein>
    <submittedName>
        <fullName evidence="1">Uncharacterized protein</fullName>
    </submittedName>
</protein>
<sequence>MSDVTTPSYPTSTQGPVKVFMVEFTEQQSSLCLGYTAGRIHLYALHAGEVEHQPAFAHGRPGSAVPTAVYRQRQLLCAGEAHALHNVRCPSAAEDGCRASVDHGVENAAAAVVVHVLGRQQFGPYVICQVAQPTRVLVVTVLWRRSLWHPNLR</sequence>
<dbReference type="AlphaFoldDB" id="A0A0U3PDM3"/>
<dbReference type="Proteomes" id="UP000065151">
    <property type="component" value="Chromosome"/>
</dbReference>
<reference evidence="1 2" key="1">
    <citation type="submission" date="2015-12" db="EMBL/GenBank/DDBJ databases">
        <authorList>
            <person name="Shamseldin A."/>
            <person name="Moawad H."/>
            <person name="Abd El-Rahim W.M."/>
            <person name="Sadowsky M.J."/>
        </authorList>
    </citation>
    <scope>NUCLEOTIDE SEQUENCE [LARGE SCALE GENOMIC DNA]</scope>
    <source>
        <strain evidence="1 2">Ar51</strain>
    </source>
</reference>
<gene>
    <name evidence="1" type="ORF">AU252_22485</name>
</gene>
<accession>A0A0U3PDM3</accession>
<evidence type="ECO:0000313" key="2">
    <source>
        <dbReference type="Proteomes" id="UP000065151"/>
    </source>
</evidence>
<dbReference type="EMBL" id="CP013747">
    <property type="protein sequence ID" value="ALV43600.1"/>
    <property type="molecule type" value="Genomic_DNA"/>
</dbReference>
<evidence type="ECO:0000313" key="1">
    <source>
        <dbReference type="EMBL" id="ALV43600.1"/>
    </source>
</evidence>
<name>A0A0U3PDM3_9MICC</name>
<proteinExistence type="predicted"/>
<organism evidence="1">
    <name type="scientific">Pseudarthrobacter sulfonivorans</name>
    <dbReference type="NCBI Taxonomy" id="121292"/>
    <lineage>
        <taxon>Bacteria</taxon>
        <taxon>Bacillati</taxon>
        <taxon>Actinomycetota</taxon>
        <taxon>Actinomycetes</taxon>
        <taxon>Micrococcales</taxon>
        <taxon>Micrococcaceae</taxon>
        <taxon>Pseudarthrobacter</taxon>
    </lineage>
</organism>
<dbReference type="KEGG" id="psul:AU252_22485"/>